<evidence type="ECO:0000313" key="3">
    <source>
        <dbReference type="Proteomes" id="UP000605970"/>
    </source>
</evidence>
<dbReference type="Proteomes" id="UP000605970">
    <property type="component" value="Unassembled WGS sequence"/>
</dbReference>
<dbReference type="SUPFAM" id="SSF56112">
    <property type="entry name" value="Protein kinase-like (PK-like)"/>
    <property type="match status" value="1"/>
</dbReference>
<dbReference type="OrthoDB" id="5979581at2759"/>
<accession>A0A8S9ZER2</accession>
<gene>
    <name evidence="2" type="ORF">Mgra_00008748</name>
</gene>
<dbReference type="InterPro" id="IPR011009">
    <property type="entry name" value="Kinase-like_dom_sf"/>
</dbReference>
<dbReference type="EMBL" id="JABEBT010000122">
    <property type="protein sequence ID" value="KAF7630974.1"/>
    <property type="molecule type" value="Genomic_DNA"/>
</dbReference>
<dbReference type="PROSITE" id="PS50011">
    <property type="entry name" value="PROTEIN_KINASE_DOM"/>
    <property type="match status" value="1"/>
</dbReference>
<protein>
    <submittedName>
        <fullName evidence="2">Protein kinase domain-containing protein</fullName>
    </submittedName>
</protein>
<dbReference type="Gene3D" id="1.10.510.10">
    <property type="entry name" value="Transferase(Phosphotransferase) domain 1"/>
    <property type="match status" value="1"/>
</dbReference>
<feature type="domain" description="Protein kinase" evidence="1">
    <location>
        <begin position="1"/>
        <end position="186"/>
    </location>
</feature>
<dbReference type="InterPro" id="IPR000719">
    <property type="entry name" value="Prot_kinase_dom"/>
</dbReference>
<dbReference type="SMART" id="SM00220">
    <property type="entry name" value="S_TKc"/>
    <property type="match status" value="1"/>
</dbReference>
<proteinExistence type="predicted"/>
<keyword evidence="2" id="KW-0418">Kinase</keyword>
<dbReference type="GO" id="GO:0004672">
    <property type="term" value="F:protein kinase activity"/>
    <property type="evidence" value="ECO:0007669"/>
    <property type="project" value="InterPro"/>
</dbReference>
<evidence type="ECO:0000259" key="1">
    <source>
        <dbReference type="PROSITE" id="PS50011"/>
    </source>
</evidence>
<dbReference type="PANTHER" id="PTHR11909">
    <property type="entry name" value="CASEIN KINASE-RELATED"/>
    <property type="match status" value="1"/>
</dbReference>
<dbReference type="AlphaFoldDB" id="A0A8S9ZER2"/>
<dbReference type="InterPro" id="IPR050235">
    <property type="entry name" value="CK1_Ser-Thr_kinase"/>
</dbReference>
<comment type="caution">
    <text evidence="2">The sequence shown here is derived from an EMBL/GenBank/DDBJ whole genome shotgun (WGS) entry which is preliminary data.</text>
</comment>
<reference evidence="2" key="1">
    <citation type="journal article" date="2020" name="Ecol. Evol.">
        <title>Genome structure and content of the rice root-knot nematode (Meloidogyne graminicola).</title>
        <authorList>
            <person name="Phan N.T."/>
            <person name="Danchin E.G.J."/>
            <person name="Klopp C."/>
            <person name="Perfus-Barbeoch L."/>
            <person name="Kozlowski D.K."/>
            <person name="Koutsovoulos G.D."/>
            <person name="Lopez-Roques C."/>
            <person name="Bouchez O."/>
            <person name="Zahm M."/>
            <person name="Besnard G."/>
            <person name="Bellafiore S."/>
        </authorList>
    </citation>
    <scope>NUCLEOTIDE SEQUENCE</scope>
    <source>
        <strain evidence="2">VN-18</strain>
    </source>
</reference>
<dbReference type="Pfam" id="PF00069">
    <property type="entry name" value="Pkinase"/>
    <property type="match status" value="1"/>
</dbReference>
<name>A0A8S9ZER2_9BILA</name>
<evidence type="ECO:0000313" key="2">
    <source>
        <dbReference type="EMBL" id="KAF7630974.1"/>
    </source>
</evidence>
<dbReference type="GO" id="GO:0005524">
    <property type="term" value="F:ATP binding"/>
    <property type="evidence" value="ECO:0007669"/>
    <property type="project" value="InterPro"/>
</dbReference>
<keyword evidence="2" id="KW-0808">Transferase</keyword>
<organism evidence="2 3">
    <name type="scientific">Meloidogyne graminicola</name>
    <dbReference type="NCBI Taxonomy" id="189291"/>
    <lineage>
        <taxon>Eukaryota</taxon>
        <taxon>Metazoa</taxon>
        <taxon>Ecdysozoa</taxon>
        <taxon>Nematoda</taxon>
        <taxon>Chromadorea</taxon>
        <taxon>Rhabditida</taxon>
        <taxon>Tylenchina</taxon>
        <taxon>Tylenchomorpha</taxon>
        <taxon>Tylenchoidea</taxon>
        <taxon>Meloidogynidae</taxon>
        <taxon>Meloidogyninae</taxon>
        <taxon>Meloidogyne</taxon>
    </lineage>
</organism>
<keyword evidence="3" id="KW-1185">Reference proteome</keyword>
<sequence>MFSLKERRLFEFWLWHSLFTTGTVLRIGLQALRGIAFLHSIYYVHRDIKPSNFAIDHDKLRRVYLIDFGLARSLKKRGLKIMRKPRGYASFRRTPGYCSLNAHKQLELGRHDDLWSLIYMLVDLNNGSLPWFGQDTRDGAAVLKEYLIESEYMHSCPLAFASIMDYLRTLNYRQRPDYSGLEKAFIHMLEARDIQNDQPMDWEPAYIRRPDESRVKVVSHAPSIDYEKTQDSFSHRESLYDVF</sequence>